<dbReference type="Gene3D" id="3.40.50.150">
    <property type="entry name" value="Vaccinia Virus protein VP39"/>
    <property type="match status" value="1"/>
</dbReference>
<evidence type="ECO:0000313" key="3">
    <source>
        <dbReference type="Proteomes" id="UP000030848"/>
    </source>
</evidence>
<organism evidence="2 3">
    <name type="scientific">Saccharomonospora viridis</name>
    <dbReference type="NCBI Taxonomy" id="1852"/>
    <lineage>
        <taxon>Bacteria</taxon>
        <taxon>Bacillati</taxon>
        <taxon>Actinomycetota</taxon>
        <taxon>Actinomycetes</taxon>
        <taxon>Pseudonocardiales</taxon>
        <taxon>Pseudonocardiaceae</taxon>
        <taxon>Saccharomonospora</taxon>
    </lineage>
</organism>
<dbReference type="Proteomes" id="UP000030848">
    <property type="component" value="Unassembled WGS sequence"/>
</dbReference>
<dbReference type="RefSeq" id="WP_037309614.1">
    <property type="nucleotide sequence ID" value="NZ_DAHVQW010000082.1"/>
</dbReference>
<sequence>MSETRIAHALARLTKYQELNLPLRRTDLLGRLVLRFLWRRQVKWQIEANLAVRDALEALAESERELRFRLSGNGELATTEQLQHEVTLLRQSDQNLMAGLNQRLYSSVGRVQSQLSELRLQLAESAERDDDVEQRLKALEERVAELNTAAQDARLRNARFDVLLDELRAARPQRPGPELAQRVPKRESFLELAISELLDGPVDRVRSARKPYLSLVTSARDDGATGPVFDMAPARGEWLELVRDAGLPYRSASNNSVIRRHGEGLGLAIEEGDALDLLSDTARRSLGAVTAFRYAERQQPTVLARFVESAANALQPGGVLIVETSAGDDANAADFHLDPFAVRPVHADFLRFLAESAGFSRVETREVDPVAAQPGRYSMIAWR</sequence>
<dbReference type="SUPFAM" id="SSF53335">
    <property type="entry name" value="S-adenosyl-L-methionine-dependent methyltransferases"/>
    <property type="match status" value="1"/>
</dbReference>
<evidence type="ECO:0008006" key="4">
    <source>
        <dbReference type="Google" id="ProtNLM"/>
    </source>
</evidence>
<dbReference type="OrthoDB" id="9781225at2"/>
<dbReference type="InterPro" id="IPR029063">
    <property type="entry name" value="SAM-dependent_MTases_sf"/>
</dbReference>
<dbReference type="EMBL" id="JRZE01000003">
    <property type="protein sequence ID" value="KHF44796.1"/>
    <property type="molecule type" value="Genomic_DNA"/>
</dbReference>
<protein>
    <recommendedName>
        <fullName evidence="4">Methyltransferase domain-containing protein</fullName>
    </recommendedName>
</protein>
<accession>A0A837DG05</accession>
<reference evidence="2 3" key="1">
    <citation type="submission" date="2014-10" db="EMBL/GenBank/DDBJ databases">
        <title>Genome sequence of Micropolyspora internatus JCM3315.</title>
        <authorList>
            <person name="Shin S.-K."/>
            <person name="Yi H."/>
        </authorList>
    </citation>
    <scope>NUCLEOTIDE SEQUENCE [LARGE SCALE GENOMIC DNA]</scope>
    <source>
        <strain evidence="2 3">JCM 3315</strain>
    </source>
</reference>
<proteinExistence type="predicted"/>
<keyword evidence="1" id="KW-0175">Coiled coil</keyword>
<dbReference type="AlphaFoldDB" id="A0A837DG05"/>
<evidence type="ECO:0000313" key="2">
    <source>
        <dbReference type="EMBL" id="KHF44796.1"/>
    </source>
</evidence>
<name>A0A837DG05_9PSEU</name>
<gene>
    <name evidence="2" type="ORF">MINT15_16780</name>
</gene>
<evidence type="ECO:0000256" key="1">
    <source>
        <dbReference type="SAM" id="Coils"/>
    </source>
</evidence>
<feature type="coiled-coil region" evidence="1">
    <location>
        <begin position="115"/>
        <end position="156"/>
    </location>
</feature>
<comment type="caution">
    <text evidence="2">The sequence shown here is derived from an EMBL/GenBank/DDBJ whole genome shotgun (WGS) entry which is preliminary data.</text>
</comment>